<dbReference type="eggNOG" id="COG3852">
    <property type="taxonomic scope" value="Bacteria"/>
</dbReference>
<sequence>MEELYKAITEIDILSPPKDYVRNLLRVICDELGYSYGSVIDVDSQGKGFIFASYNLPNNYPQTINQVNVPVLSSPSGEAIKKCKIVIVQNPLSEERLVPWHEIIRTNNIQTITWVPLLSKGRALGTYILYDTKVRDISEEKQQLLKQIGVMISIAISSNQYLDQLNQKTGELIEEVHKRKRAQLALSESERFSSGVFESIRDNLCVIDNQYNILKVNPVLNRLYDTKQLIGEKCYYAFHDLEQICKNCPGKRVLETGKSASGIITLKNSKGEIKGWFEVHSHPFIDMNTGEIKGVIKYGRDITDKVKMEQEIARLDRLNLVGEMAASISHEVRNPMTTVRGFLQLLQKKEDCKKYNDYFNLMIEELDRANSIITEFLSLAKDRPLDLIMNNINSVVEILQPLIIAHAVLYDTTVKIELSEIPNLYLDEKEIRQLILNLVRNGLEAMSPGKTLTISTYIENDTVILAVGDQGEGIKSEIMAMIGTPFFTTKEQGTGLGLAVCYRIAARHNARINIKTDSTGTTFEVRFKASSLDNK</sequence>
<dbReference type="InterPro" id="IPR003661">
    <property type="entry name" value="HisK_dim/P_dom"/>
</dbReference>
<dbReference type="PRINTS" id="PR00344">
    <property type="entry name" value="BCTRLSENSOR"/>
</dbReference>
<dbReference type="PANTHER" id="PTHR43065">
    <property type="entry name" value="SENSOR HISTIDINE KINASE"/>
    <property type="match status" value="1"/>
</dbReference>
<name>C8VXV2_DESAS</name>
<evidence type="ECO:0000313" key="10">
    <source>
        <dbReference type="EMBL" id="ACV62758.1"/>
    </source>
</evidence>
<dbReference type="SMART" id="SM00065">
    <property type="entry name" value="GAF"/>
    <property type="match status" value="1"/>
</dbReference>
<dbReference type="Gene3D" id="3.30.450.40">
    <property type="match status" value="1"/>
</dbReference>
<dbReference type="SUPFAM" id="SSF55874">
    <property type="entry name" value="ATPase domain of HSP90 chaperone/DNA topoisomerase II/histidine kinase"/>
    <property type="match status" value="1"/>
</dbReference>
<protein>
    <recommendedName>
        <fullName evidence="2">histidine kinase</fullName>
        <ecNumber evidence="2">2.7.13.3</ecNumber>
    </recommendedName>
</protein>
<keyword evidence="6 10" id="KW-0418">Kinase</keyword>
<evidence type="ECO:0000313" key="11">
    <source>
        <dbReference type="Proteomes" id="UP000002217"/>
    </source>
</evidence>
<dbReference type="InterPro" id="IPR013656">
    <property type="entry name" value="PAS_4"/>
</dbReference>
<dbReference type="CDD" id="cd00082">
    <property type="entry name" value="HisKA"/>
    <property type="match status" value="1"/>
</dbReference>
<dbReference type="KEGG" id="dae:Dtox_1918"/>
<dbReference type="Gene3D" id="1.10.287.130">
    <property type="match status" value="1"/>
</dbReference>
<keyword evidence="11" id="KW-1185">Reference proteome</keyword>
<dbReference type="SUPFAM" id="SSF47384">
    <property type="entry name" value="Homodimeric domain of signal transducing histidine kinase"/>
    <property type="match status" value="1"/>
</dbReference>
<organism evidence="10 11">
    <name type="scientific">Desulfofarcimen acetoxidans (strain ATCC 49208 / DSM 771 / KCTC 5769 / VKM B-1644 / 5575)</name>
    <name type="common">Desulfotomaculum acetoxidans</name>
    <dbReference type="NCBI Taxonomy" id="485916"/>
    <lineage>
        <taxon>Bacteria</taxon>
        <taxon>Bacillati</taxon>
        <taxon>Bacillota</taxon>
        <taxon>Clostridia</taxon>
        <taxon>Eubacteriales</taxon>
        <taxon>Peptococcaceae</taxon>
        <taxon>Desulfofarcimen</taxon>
    </lineage>
</organism>
<dbReference type="InterPro" id="IPR003594">
    <property type="entry name" value="HATPase_dom"/>
</dbReference>
<comment type="catalytic activity">
    <reaction evidence="1">
        <text>ATP + protein L-histidine = ADP + protein N-phospho-L-histidine.</text>
        <dbReference type="EC" id="2.7.13.3"/>
    </reaction>
</comment>
<dbReference type="InterPro" id="IPR029016">
    <property type="entry name" value="GAF-like_dom_sf"/>
</dbReference>
<evidence type="ECO:0000256" key="6">
    <source>
        <dbReference type="ARBA" id="ARBA00022777"/>
    </source>
</evidence>
<evidence type="ECO:0000256" key="2">
    <source>
        <dbReference type="ARBA" id="ARBA00012438"/>
    </source>
</evidence>
<dbReference type="AlphaFoldDB" id="C8VXV2"/>
<dbReference type="InterPro" id="IPR005467">
    <property type="entry name" value="His_kinase_dom"/>
</dbReference>
<dbReference type="InterPro" id="IPR036890">
    <property type="entry name" value="HATPase_C_sf"/>
</dbReference>
<evidence type="ECO:0000256" key="5">
    <source>
        <dbReference type="ARBA" id="ARBA00022741"/>
    </source>
</evidence>
<dbReference type="SUPFAM" id="SSF55781">
    <property type="entry name" value="GAF domain-like"/>
    <property type="match status" value="1"/>
</dbReference>
<dbReference type="InterPro" id="IPR004358">
    <property type="entry name" value="Sig_transdc_His_kin-like_C"/>
</dbReference>
<dbReference type="Pfam" id="PF00512">
    <property type="entry name" value="HisKA"/>
    <property type="match status" value="1"/>
</dbReference>
<accession>C8VXV2</accession>
<keyword evidence="3" id="KW-0597">Phosphoprotein</keyword>
<evidence type="ECO:0000256" key="7">
    <source>
        <dbReference type="ARBA" id="ARBA00022840"/>
    </source>
</evidence>
<proteinExistence type="predicted"/>
<dbReference type="EMBL" id="CP001720">
    <property type="protein sequence ID" value="ACV62758.1"/>
    <property type="molecule type" value="Genomic_DNA"/>
</dbReference>
<gene>
    <name evidence="10" type="ordered locus">Dtox_1918</name>
</gene>
<dbReference type="SUPFAM" id="SSF55785">
    <property type="entry name" value="PYP-like sensor domain (PAS domain)"/>
    <property type="match status" value="1"/>
</dbReference>
<keyword evidence="4" id="KW-0808">Transferase</keyword>
<keyword evidence="5" id="KW-0547">Nucleotide-binding</keyword>
<dbReference type="EC" id="2.7.13.3" evidence="2"/>
<evidence type="ECO:0000256" key="3">
    <source>
        <dbReference type="ARBA" id="ARBA00022553"/>
    </source>
</evidence>
<dbReference type="SMART" id="SM00388">
    <property type="entry name" value="HisKA"/>
    <property type="match status" value="1"/>
</dbReference>
<keyword evidence="8" id="KW-0902">Two-component regulatory system</keyword>
<dbReference type="GO" id="GO:0000155">
    <property type="term" value="F:phosphorelay sensor kinase activity"/>
    <property type="evidence" value="ECO:0007669"/>
    <property type="project" value="InterPro"/>
</dbReference>
<evidence type="ECO:0000259" key="9">
    <source>
        <dbReference type="PROSITE" id="PS50109"/>
    </source>
</evidence>
<dbReference type="RefSeq" id="WP_015757463.1">
    <property type="nucleotide sequence ID" value="NC_013216.1"/>
</dbReference>
<dbReference type="InterPro" id="IPR003018">
    <property type="entry name" value="GAF"/>
</dbReference>
<feature type="domain" description="Histidine kinase" evidence="9">
    <location>
        <begin position="327"/>
        <end position="531"/>
    </location>
</feature>
<dbReference type="InterPro" id="IPR035965">
    <property type="entry name" value="PAS-like_dom_sf"/>
</dbReference>
<dbReference type="InterPro" id="IPR000014">
    <property type="entry name" value="PAS"/>
</dbReference>
<dbReference type="GO" id="GO:0005524">
    <property type="term" value="F:ATP binding"/>
    <property type="evidence" value="ECO:0007669"/>
    <property type="project" value="UniProtKB-KW"/>
</dbReference>
<dbReference type="Proteomes" id="UP000002217">
    <property type="component" value="Chromosome"/>
</dbReference>
<dbReference type="PROSITE" id="PS50109">
    <property type="entry name" value="HIS_KIN"/>
    <property type="match status" value="1"/>
</dbReference>
<dbReference type="HOGENOM" id="CLU_000445_114_39_9"/>
<dbReference type="SMART" id="SM00387">
    <property type="entry name" value="HATPase_c"/>
    <property type="match status" value="1"/>
</dbReference>
<dbReference type="Gene3D" id="3.30.450.20">
    <property type="entry name" value="PAS domain"/>
    <property type="match status" value="1"/>
</dbReference>
<keyword evidence="7" id="KW-0067">ATP-binding</keyword>
<dbReference type="OrthoDB" id="505470at2"/>
<dbReference type="Pfam" id="PF08448">
    <property type="entry name" value="PAS_4"/>
    <property type="match status" value="1"/>
</dbReference>
<dbReference type="InterPro" id="IPR036097">
    <property type="entry name" value="HisK_dim/P_sf"/>
</dbReference>
<evidence type="ECO:0000256" key="1">
    <source>
        <dbReference type="ARBA" id="ARBA00000085"/>
    </source>
</evidence>
<evidence type="ECO:0000256" key="8">
    <source>
        <dbReference type="ARBA" id="ARBA00023012"/>
    </source>
</evidence>
<evidence type="ECO:0000256" key="4">
    <source>
        <dbReference type="ARBA" id="ARBA00022679"/>
    </source>
</evidence>
<dbReference type="PANTHER" id="PTHR43065:SF46">
    <property type="entry name" value="C4-DICARBOXYLATE TRANSPORT SENSOR PROTEIN DCTB"/>
    <property type="match status" value="1"/>
</dbReference>
<dbReference type="STRING" id="485916.Dtox_1918"/>
<dbReference type="Pfam" id="PF13185">
    <property type="entry name" value="GAF_2"/>
    <property type="match status" value="1"/>
</dbReference>
<dbReference type="Pfam" id="PF02518">
    <property type="entry name" value="HATPase_c"/>
    <property type="match status" value="1"/>
</dbReference>
<reference evidence="10 11" key="1">
    <citation type="journal article" date="2009" name="Stand. Genomic Sci.">
        <title>Complete genome sequence of Desulfotomaculum acetoxidans type strain (5575).</title>
        <authorList>
            <person name="Spring S."/>
            <person name="Lapidus A."/>
            <person name="Schroder M."/>
            <person name="Gleim D."/>
            <person name="Sims D."/>
            <person name="Meincke L."/>
            <person name="Glavina Del Rio T."/>
            <person name="Tice H."/>
            <person name="Copeland A."/>
            <person name="Cheng J.F."/>
            <person name="Lucas S."/>
            <person name="Chen F."/>
            <person name="Nolan M."/>
            <person name="Bruce D."/>
            <person name="Goodwin L."/>
            <person name="Pitluck S."/>
            <person name="Ivanova N."/>
            <person name="Mavromatis K."/>
            <person name="Mikhailova N."/>
            <person name="Pati A."/>
            <person name="Chen A."/>
            <person name="Palaniappan K."/>
            <person name="Land M."/>
            <person name="Hauser L."/>
            <person name="Chang Y.J."/>
            <person name="Jeffries C.D."/>
            <person name="Chain P."/>
            <person name="Saunders E."/>
            <person name="Brettin T."/>
            <person name="Detter J.C."/>
            <person name="Goker M."/>
            <person name="Bristow J."/>
            <person name="Eisen J.A."/>
            <person name="Markowitz V."/>
            <person name="Hugenholtz P."/>
            <person name="Kyrpides N.C."/>
            <person name="Klenk H.P."/>
            <person name="Han C."/>
        </authorList>
    </citation>
    <scope>NUCLEOTIDE SEQUENCE [LARGE SCALE GENOMIC DNA]</scope>
    <source>
        <strain evidence="11">ATCC 49208 / DSM 771 / VKM B-1644</strain>
    </source>
</reference>
<dbReference type="Gene3D" id="3.30.565.10">
    <property type="entry name" value="Histidine kinase-like ATPase, C-terminal domain"/>
    <property type="match status" value="1"/>
</dbReference>
<dbReference type="NCBIfam" id="TIGR00229">
    <property type="entry name" value="sensory_box"/>
    <property type="match status" value="1"/>
</dbReference>